<sequence>MGGTDSACSSLAQRIEWQFSALQASCENAAAFAILNTRREEALREAQAWDTLAAYSAPKLALSIAVKACIDVKGWITSAASQVLADAPPAAVDAPLVAALRQLGAVVTMQTNMTEFAYGALGVNPHFGTPRTPLDSSGQRVAGGSTSGGAVAVALGLADLALGTDTSGSVRIPAAYCGVSGFKPSKGRYPETGIINLSTTFDVPGLLARDVRLLQKVDAALTMQNIPRTPRQTSLAGRRFLVPAGFAWDCLDDQTAWHFRQALDRLARSGAEIVERAIPDIEIYGEIAVRGGVLAAESYRWHQSYLNTRADLYGLRVGPRIASGRSVKAWEYLQSLQELREKTIEFHQATKDFDAMLTPTVPVAPPLLAALEEDEAYYRTNRLVFRLAEVANRIDAPSISLPISEQQPFGLMLTGRCGQDSHLLQLSIAVQDILHPNGNAS</sequence>
<dbReference type="PANTHER" id="PTHR11895">
    <property type="entry name" value="TRANSAMIDASE"/>
    <property type="match status" value="1"/>
</dbReference>
<dbReference type="InterPro" id="IPR000120">
    <property type="entry name" value="Amidase"/>
</dbReference>
<dbReference type="InterPro" id="IPR023631">
    <property type="entry name" value="Amidase_dom"/>
</dbReference>
<evidence type="ECO:0000259" key="1">
    <source>
        <dbReference type="Pfam" id="PF01425"/>
    </source>
</evidence>
<accession>A0A9J6S678</accession>
<evidence type="ECO:0000313" key="2">
    <source>
        <dbReference type="EMBL" id="MRL38817.1"/>
    </source>
</evidence>
<name>A0A9J6S678_KLEPN</name>
<protein>
    <submittedName>
        <fullName evidence="2">Amidase</fullName>
    </submittedName>
</protein>
<dbReference type="SUPFAM" id="SSF75304">
    <property type="entry name" value="Amidase signature (AS) enzymes"/>
    <property type="match status" value="1"/>
</dbReference>
<dbReference type="Pfam" id="PF01425">
    <property type="entry name" value="Amidase"/>
    <property type="match status" value="1"/>
</dbReference>
<dbReference type="AlphaFoldDB" id="A0A9J6S678"/>
<dbReference type="GO" id="GO:0003824">
    <property type="term" value="F:catalytic activity"/>
    <property type="evidence" value="ECO:0007669"/>
    <property type="project" value="InterPro"/>
</dbReference>
<dbReference type="Gene3D" id="3.90.1300.10">
    <property type="entry name" value="Amidase signature (AS) domain"/>
    <property type="match status" value="1"/>
</dbReference>
<dbReference type="PANTHER" id="PTHR11895:SF176">
    <property type="entry name" value="AMIDASE AMID-RELATED"/>
    <property type="match status" value="1"/>
</dbReference>
<comment type="caution">
    <text evidence="2">The sequence shown here is derived from an EMBL/GenBank/DDBJ whole genome shotgun (WGS) entry which is preliminary data.</text>
</comment>
<dbReference type="EMBL" id="WJWF01000049">
    <property type="protein sequence ID" value="MRL38817.1"/>
    <property type="molecule type" value="Genomic_DNA"/>
</dbReference>
<feature type="domain" description="Amidase" evidence="1">
    <location>
        <begin position="33"/>
        <end position="424"/>
    </location>
</feature>
<gene>
    <name evidence="2" type="ORF">GJJ18_25920</name>
</gene>
<proteinExistence type="predicted"/>
<dbReference type="InterPro" id="IPR036928">
    <property type="entry name" value="AS_sf"/>
</dbReference>
<organism evidence="2">
    <name type="scientific">Klebsiella pneumoniae</name>
    <dbReference type="NCBI Taxonomy" id="573"/>
    <lineage>
        <taxon>Bacteria</taxon>
        <taxon>Pseudomonadati</taxon>
        <taxon>Pseudomonadota</taxon>
        <taxon>Gammaproteobacteria</taxon>
        <taxon>Enterobacterales</taxon>
        <taxon>Enterobacteriaceae</taxon>
        <taxon>Klebsiella/Raoultella group</taxon>
        <taxon>Klebsiella</taxon>
        <taxon>Klebsiella pneumoniae complex</taxon>
    </lineage>
</organism>
<reference evidence="2" key="1">
    <citation type="submission" date="2019-10" db="EMBL/GenBank/DDBJ databases">
        <title>Molecular typing, antibiotic resistance determination and virulence profiling for 36 multidrug-resistant clinical Klebsiella pneumoniae isolates using second- and third-generation sequencing.</title>
        <authorList>
            <person name="Shelenkov A."/>
            <person name="Mikhaylova Y."/>
            <person name="Yanushevich Y."/>
            <person name="Samoilov A."/>
            <person name="Petrova L."/>
            <person name="Fomina V."/>
            <person name="Gusarov V."/>
            <person name="Zamyatin M."/>
            <person name="Shagin D."/>
        </authorList>
    </citation>
    <scope>NUCLEOTIDE SEQUENCE [LARGE SCALE GENOMIC DNA]</scope>
    <source>
        <strain evidence="2">CriePir115</strain>
    </source>
</reference>